<comment type="caution">
    <text evidence="2">The sequence shown here is derived from an EMBL/GenBank/DDBJ whole genome shotgun (WGS) entry which is preliminary data.</text>
</comment>
<name>A0ABR0JYM5_9EURO</name>
<feature type="region of interest" description="Disordered" evidence="1">
    <location>
        <begin position="148"/>
        <end position="168"/>
    </location>
</feature>
<reference evidence="2 3" key="1">
    <citation type="submission" date="2023-08" db="EMBL/GenBank/DDBJ databases">
        <title>Black Yeasts Isolated from many extreme environments.</title>
        <authorList>
            <person name="Coleine C."/>
            <person name="Stajich J.E."/>
            <person name="Selbmann L."/>
        </authorList>
    </citation>
    <scope>NUCLEOTIDE SEQUENCE [LARGE SCALE GENOMIC DNA]</scope>
    <source>
        <strain evidence="2 3">CCFEE 5885</strain>
    </source>
</reference>
<gene>
    <name evidence="2" type="ORF">LTR24_008986</name>
</gene>
<dbReference type="Proteomes" id="UP001345013">
    <property type="component" value="Unassembled WGS sequence"/>
</dbReference>
<organism evidence="2 3">
    <name type="scientific">Lithohypha guttulata</name>
    <dbReference type="NCBI Taxonomy" id="1690604"/>
    <lineage>
        <taxon>Eukaryota</taxon>
        <taxon>Fungi</taxon>
        <taxon>Dikarya</taxon>
        <taxon>Ascomycota</taxon>
        <taxon>Pezizomycotina</taxon>
        <taxon>Eurotiomycetes</taxon>
        <taxon>Chaetothyriomycetidae</taxon>
        <taxon>Chaetothyriales</taxon>
        <taxon>Trichomeriaceae</taxon>
        <taxon>Lithohypha</taxon>
    </lineage>
</organism>
<accession>A0ABR0JYM5</accession>
<protein>
    <submittedName>
        <fullName evidence="2">Uncharacterized protein</fullName>
    </submittedName>
</protein>
<dbReference type="EMBL" id="JAVRRG010000175">
    <property type="protein sequence ID" value="KAK5079738.1"/>
    <property type="molecule type" value="Genomic_DNA"/>
</dbReference>
<evidence type="ECO:0000313" key="3">
    <source>
        <dbReference type="Proteomes" id="UP001345013"/>
    </source>
</evidence>
<proteinExistence type="predicted"/>
<evidence type="ECO:0000313" key="2">
    <source>
        <dbReference type="EMBL" id="KAK5079738.1"/>
    </source>
</evidence>
<sequence>MDPRKTVILQVVAKAITAKQKEPSANQDACDTLLGSIVGTFLLRLGDKEPKEAIKMVEGKHEIISTVAALVPTALLPNSDRAHPSIHADRVWTKASAFLTDTVEAEKQDIQMRLEKNKRKRAMVDMFRKADRNLELQQSVEQERQKIGVAGQKRKHNAVGSGTKSSTTLDKMGRRIENFKKLEDILQTRQEALAKDVRQLEVAAAKPEESTKRVKTG</sequence>
<evidence type="ECO:0000256" key="1">
    <source>
        <dbReference type="SAM" id="MobiDB-lite"/>
    </source>
</evidence>
<keyword evidence="3" id="KW-1185">Reference proteome</keyword>